<sequence length="761" mass="80260">MRHDDVVDAIGHTPLVRLRLPAGQAELYAKLELQNLYAMKDRVARQMLRSARAAGLLRPGAPIIESSSGSMALGLALVGRALGHPVHIVTDPRIDPLTMAKLKALGCAVYVVDKMGAHGWQGARLDLLAELLATMPDAFWLRQYTNPDNPSAYAGLAEELLADLGRVDVLVGSVGTGGSLCGAARTLRLTQPQPVRVVAVDSVGSVLFDQPDRPGRLQSGLGNSLRSANVDRAVIDEIHWLNDREAFEATMELATEQQLFAGNTSGSVYRVARYLAGQAPAGTRIVAVLPDRGDRYVHTIFDEAYLRERGVTAQPRATAPSLVPYGEPVRGWSFARLSAGDGGARMVFVESNTTGTGMRALVRAREQGLVPVLVTEDPSRYRGLAETGAQVVRADTADAAALATAVGAQTPLAGITTTSDFYTIAATRLASAAGFPANPPQAVARCRDKSRTRRALTRAGLAQPLFAVVERIGDVAGALESVGLPCVVKPAEGSASEGVRLCETPAEASDHAALLLRRTHNVRGQPIRPRVLIEQLLAGAEFSVETMGLGDDVVCLGITAKRLGPPPWFVETGHHFPAPLPAATRAILVDLTTRTLKALGLTLGPAHTEVRLTADGPVVVEVNPRLAGGLIPELVRRATGVDLLAQQIAQACGRVPDLVPTLNRHAGIRFILAPRTGRLRDASGIDVARRVPGVVNVHFSGEPGAPVAPARDGYGRLGHIMAEGDDETAVTDALDAATAAVSLLIDSPGRDLARVGPADPA</sequence>
<dbReference type="CDD" id="cd01561">
    <property type="entry name" value="CBS_like"/>
    <property type="match status" value="1"/>
</dbReference>
<organism evidence="5 6">
    <name type="scientific">Acrocarpospora phusangensis</name>
    <dbReference type="NCBI Taxonomy" id="1070424"/>
    <lineage>
        <taxon>Bacteria</taxon>
        <taxon>Bacillati</taxon>
        <taxon>Actinomycetota</taxon>
        <taxon>Actinomycetes</taxon>
        <taxon>Streptosporangiales</taxon>
        <taxon>Streptosporangiaceae</taxon>
        <taxon>Acrocarpospora</taxon>
    </lineage>
</organism>
<comment type="caution">
    <text evidence="5">The sequence shown here is derived from an EMBL/GenBank/DDBJ whole genome shotgun (WGS) entry which is preliminary data.</text>
</comment>
<evidence type="ECO:0000256" key="2">
    <source>
        <dbReference type="ARBA" id="ARBA00022898"/>
    </source>
</evidence>
<comment type="cofactor">
    <cofactor evidence="1">
        <name>pyridoxal 5'-phosphate</name>
        <dbReference type="ChEBI" id="CHEBI:597326"/>
    </cofactor>
</comment>
<keyword evidence="2" id="KW-0663">Pyridoxal phosphate</keyword>
<dbReference type="PROSITE" id="PS50975">
    <property type="entry name" value="ATP_GRASP"/>
    <property type="match status" value="1"/>
</dbReference>
<dbReference type="InterPro" id="IPR036052">
    <property type="entry name" value="TrpB-like_PALP_sf"/>
</dbReference>
<keyword evidence="3" id="KW-0547">Nucleotide-binding</keyword>
<keyword evidence="3" id="KW-0067">ATP-binding</keyword>
<keyword evidence="6" id="KW-1185">Reference proteome</keyword>
<dbReference type="PANTHER" id="PTHR10314">
    <property type="entry name" value="CYSTATHIONINE BETA-SYNTHASE"/>
    <property type="match status" value="1"/>
</dbReference>
<evidence type="ECO:0000256" key="1">
    <source>
        <dbReference type="ARBA" id="ARBA00001933"/>
    </source>
</evidence>
<dbReference type="Proteomes" id="UP000640052">
    <property type="component" value="Unassembled WGS sequence"/>
</dbReference>
<name>A0A919UP54_9ACTN</name>
<dbReference type="GO" id="GO:0046872">
    <property type="term" value="F:metal ion binding"/>
    <property type="evidence" value="ECO:0007669"/>
    <property type="project" value="InterPro"/>
</dbReference>
<evidence type="ECO:0000313" key="5">
    <source>
        <dbReference type="EMBL" id="GIH25277.1"/>
    </source>
</evidence>
<dbReference type="InterPro" id="IPR001926">
    <property type="entry name" value="TrpB-like_PALP"/>
</dbReference>
<dbReference type="InterPro" id="IPR040570">
    <property type="entry name" value="LAL_C2"/>
</dbReference>
<evidence type="ECO:0000256" key="3">
    <source>
        <dbReference type="PROSITE-ProRule" id="PRU00409"/>
    </source>
</evidence>
<accession>A0A919UP54</accession>
<dbReference type="EMBL" id="BOOA01000027">
    <property type="protein sequence ID" value="GIH25277.1"/>
    <property type="molecule type" value="Genomic_DNA"/>
</dbReference>
<dbReference type="GO" id="GO:1901605">
    <property type="term" value="P:alpha-amino acid metabolic process"/>
    <property type="evidence" value="ECO:0007669"/>
    <property type="project" value="UniProtKB-ARBA"/>
</dbReference>
<dbReference type="Pfam" id="PF00291">
    <property type="entry name" value="PALP"/>
    <property type="match status" value="1"/>
</dbReference>
<dbReference type="AlphaFoldDB" id="A0A919UP54"/>
<dbReference type="Pfam" id="PF18603">
    <property type="entry name" value="LAL_C2"/>
    <property type="match status" value="1"/>
</dbReference>
<reference evidence="5" key="1">
    <citation type="submission" date="2021-01" db="EMBL/GenBank/DDBJ databases">
        <title>Whole genome shotgun sequence of Acrocarpospora phusangensis NBRC 108782.</title>
        <authorList>
            <person name="Komaki H."/>
            <person name="Tamura T."/>
        </authorList>
    </citation>
    <scope>NUCLEOTIDE SEQUENCE</scope>
    <source>
        <strain evidence="5">NBRC 108782</strain>
    </source>
</reference>
<gene>
    <name evidence="5" type="ORF">Aph01nite_35870</name>
</gene>
<evidence type="ECO:0000259" key="4">
    <source>
        <dbReference type="PROSITE" id="PS50975"/>
    </source>
</evidence>
<dbReference type="GO" id="GO:0005524">
    <property type="term" value="F:ATP binding"/>
    <property type="evidence" value="ECO:0007669"/>
    <property type="project" value="UniProtKB-UniRule"/>
</dbReference>
<dbReference type="Gene3D" id="3.40.50.1100">
    <property type="match status" value="2"/>
</dbReference>
<dbReference type="SUPFAM" id="SSF56059">
    <property type="entry name" value="Glutathione synthetase ATP-binding domain-like"/>
    <property type="match status" value="1"/>
</dbReference>
<dbReference type="Gene3D" id="3.30.470.20">
    <property type="entry name" value="ATP-grasp fold, B domain"/>
    <property type="match status" value="1"/>
</dbReference>
<dbReference type="SMART" id="SM01209">
    <property type="entry name" value="GARS_A"/>
    <property type="match status" value="1"/>
</dbReference>
<dbReference type="InterPro" id="IPR050214">
    <property type="entry name" value="Cys_Synth/Cystath_Beta-Synth"/>
</dbReference>
<dbReference type="RefSeq" id="WP_204042013.1">
    <property type="nucleotide sequence ID" value="NZ_BOOA01000027.1"/>
</dbReference>
<feature type="domain" description="ATP-grasp" evidence="4">
    <location>
        <begin position="453"/>
        <end position="652"/>
    </location>
</feature>
<evidence type="ECO:0000313" key="6">
    <source>
        <dbReference type="Proteomes" id="UP000640052"/>
    </source>
</evidence>
<protein>
    <recommendedName>
        <fullName evidence="4">ATP-grasp domain-containing protein</fullName>
    </recommendedName>
</protein>
<proteinExistence type="predicted"/>
<dbReference type="InterPro" id="IPR011761">
    <property type="entry name" value="ATP-grasp"/>
</dbReference>
<dbReference type="Pfam" id="PF13535">
    <property type="entry name" value="ATP-grasp_4"/>
    <property type="match status" value="1"/>
</dbReference>
<dbReference type="SUPFAM" id="SSF53686">
    <property type="entry name" value="Tryptophan synthase beta subunit-like PLP-dependent enzymes"/>
    <property type="match status" value="1"/>
</dbReference>